<dbReference type="AlphaFoldDB" id="X1T0B2"/>
<evidence type="ECO:0000313" key="1">
    <source>
        <dbReference type="EMBL" id="GAI84846.1"/>
    </source>
</evidence>
<dbReference type="EMBL" id="BARW01011182">
    <property type="protein sequence ID" value="GAI84846.1"/>
    <property type="molecule type" value="Genomic_DNA"/>
</dbReference>
<comment type="caution">
    <text evidence="1">The sequence shown here is derived from an EMBL/GenBank/DDBJ whole genome shotgun (WGS) entry which is preliminary data.</text>
</comment>
<feature type="non-terminal residue" evidence="1">
    <location>
        <position position="32"/>
    </location>
</feature>
<protein>
    <submittedName>
        <fullName evidence="1">Uncharacterized protein</fullName>
    </submittedName>
</protein>
<gene>
    <name evidence="1" type="ORF">S12H4_21673</name>
</gene>
<accession>X1T0B2</accession>
<sequence length="32" mass="3704">MTTGQAQKEYKVLKGDEMVRPGEVSGIEYFRR</sequence>
<name>X1T0B2_9ZZZZ</name>
<proteinExistence type="predicted"/>
<organism evidence="1">
    <name type="scientific">marine sediment metagenome</name>
    <dbReference type="NCBI Taxonomy" id="412755"/>
    <lineage>
        <taxon>unclassified sequences</taxon>
        <taxon>metagenomes</taxon>
        <taxon>ecological metagenomes</taxon>
    </lineage>
</organism>
<reference evidence="1" key="1">
    <citation type="journal article" date="2014" name="Front. Microbiol.">
        <title>High frequency of phylogenetically diverse reductive dehalogenase-homologous genes in deep subseafloor sedimentary metagenomes.</title>
        <authorList>
            <person name="Kawai M."/>
            <person name="Futagami T."/>
            <person name="Toyoda A."/>
            <person name="Takaki Y."/>
            <person name="Nishi S."/>
            <person name="Hori S."/>
            <person name="Arai W."/>
            <person name="Tsubouchi T."/>
            <person name="Morono Y."/>
            <person name="Uchiyama I."/>
            <person name="Ito T."/>
            <person name="Fujiyama A."/>
            <person name="Inagaki F."/>
            <person name="Takami H."/>
        </authorList>
    </citation>
    <scope>NUCLEOTIDE SEQUENCE</scope>
    <source>
        <strain evidence="1">Expedition CK06-06</strain>
    </source>
</reference>